<keyword evidence="3" id="KW-1185">Reference proteome</keyword>
<comment type="caution">
    <text evidence="2">The sequence shown here is derived from an EMBL/GenBank/DDBJ whole genome shotgun (WGS) entry which is preliminary data.</text>
</comment>
<accession>A0A4R4YSI7</accession>
<feature type="region of interest" description="Disordered" evidence="1">
    <location>
        <begin position="1"/>
        <end position="76"/>
    </location>
</feature>
<feature type="compositionally biased region" description="Polar residues" evidence="1">
    <location>
        <begin position="25"/>
        <end position="34"/>
    </location>
</feature>
<gene>
    <name evidence="2" type="ORF">E1288_22985</name>
</gene>
<name>A0A4R4YSI7_9PSEU</name>
<proteinExistence type="predicted"/>
<evidence type="ECO:0000313" key="3">
    <source>
        <dbReference type="Proteomes" id="UP000294947"/>
    </source>
</evidence>
<protein>
    <submittedName>
        <fullName evidence="2">DUF2188 domain-containing protein</fullName>
    </submittedName>
</protein>
<reference evidence="2 3" key="1">
    <citation type="submission" date="2019-03" db="EMBL/GenBank/DDBJ databases">
        <title>Draft genome sequences of novel Actinobacteria.</title>
        <authorList>
            <person name="Sahin N."/>
            <person name="Ay H."/>
            <person name="Saygin H."/>
        </authorList>
    </citation>
    <scope>NUCLEOTIDE SEQUENCE [LARGE SCALE GENOMIC DNA]</scope>
    <source>
        <strain evidence="2 3">7K502</strain>
    </source>
</reference>
<dbReference type="AlphaFoldDB" id="A0A4R4YSI7"/>
<sequence>MATRHVAPHPDGGWQVTDPAGSDSPARTTTQDEAVSTAHEQLVRDGGGELVIHGTDGTIRDKRTVPPGHDPYPPPG</sequence>
<dbReference type="Pfam" id="PF09954">
    <property type="entry name" value="DUF2188"/>
    <property type="match status" value="1"/>
</dbReference>
<dbReference type="Proteomes" id="UP000294947">
    <property type="component" value="Unassembled WGS sequence"/>
</dbReference>
<evidence type="ECO:0000256" key="1">
    <source>
        <dbReference type="SAM" id="MobiDB-lite"/>
    </source>
</evidence>
<dbReference type="EMBL" id="SMKW01000031">
    <property type="protein sequence ID" value="TDD48196.1"/>
    <property type="molecule type" value="Genomic_DNA"/>
</dbReference>
<evidence type="ECO:0000313" key="2">
    <source>
        <dbReference type="EMBL" id="TDD48196.1"/>
    </source>
</evidence>
<organism evidence="2 3">
    <name type="scientific">Saccharopolyspora elongata</name>
    <dbReference type="NCBI Taxonomy" id="2530387"/>
    <lineage>
        <taxon>Bacteria</taxon>
        <taxon>Bacillati</taxon>
        <taxon>Actinomycetota</taxon>
        <taxon>Actinomycetes</taxon>
        <taxon>Pseudonocardiales</taxon>
        <taxon>Pseudonocardiaceae</taxon>
        <taxon>Saccharopolyspora</taxon>
    </lineage>
</organism>
<dbReference type="OrthoDB" id="3233612at2"/>
<dbReference type="InterPro" id="IPR018691">
    <property type="entry name" value="DUF2188"/>
</dbReference>
<dbReference type="RefSeq" id="WP_132488390.1">
    <property type="nucleotide sequence ID" value="NZ_SMKW01000031.1"/>
</dbReference>